<protein>
    <submittedName>
        <fullName evidence="1">DUF2190 family protein</fullName>
    </submittedName>
</protein>
<dbReference type="RefSeq" id="WP_151189214.1">
    <property type="nucleotide sequence ID" value="NZ_CP043626.1"/>
</dbReference>
<name>A0A9X7N4Z0_PSEDE</name>
<dbReference type="InterPro" id="IPR011231">
    <property type="entry name" value="Phage_VT1-Sakai_H0018"/>
</dbReference>
<gene>
    <name evidence="1" type="ORF">F1C79_27935</name>
</gene>
<proteinExistence type="predicted"/>
<organism evidence="1 2">
    <name type="scientific">Pseudomonas denitrificans</name>
    <dbReference type="NCBI Taxonomy" id="43306"/>
    <lineage>
        <taxon>Bacteria</taxon>
        <taxon>Pseudomonadati</taxon>
        <taxon>Pseudomonadota</taxon>
        <taxon>Gammaproteobacteria</taxon>
        <taxon>Pseudomonadales</taxon>
        <taxon>Pseudomonadaceae</taxon>
        <taxon>Halopseudomonas</taxon>
    </lineage>
</organism>
<dbReference type="EMBL" id="CP043626">
    <property type="protein sequence ID" value="QEY75149.1"/>
    <property type="molecule type" value="Genomic_DNA"/>
</dbReference>
<dbReference type="Proteomes" id="UP000326659">
    <property type="component" value="Chromosome"/>
</dbReference>
<reference evidence="1 2" key="1">
    <citation type="submission" date="2019-09" db="EMBL/GenBank/DDBJ databases">
        <title>Prosopis cineraria nodule microbiome.</title>
        <authorList>
            <person name="Chaluvadi S.R."/>
            <person name="Ali R."/>
            <person name="Wang X."/>
        </authorList>
    </citation>
    <scope>NUCLEOTIDE SEQUENCE [LARGE SCALE GENOMIC DNA]</scope>
    <source>
        <strain evidence="1 2">BG1</strain>
    </source>
</reference>
<dbReference type="KEGG" id="pden:F1C79_27935"/>
<accession>A0A9X7N4Z0</accession>
<dbReference type="Pfam" id="PF09956">
    <property type="entry name" value="Phage_cement_2"/>
    <property type="match status" value="1"/>
</dbReference>
<evidence type="ECO:0000313" key="1">
    <source>
        <dbReference type="EMBL" id="QEY75149.1"/>
    </source>
</evidence>
<sequence length="105" mass="10272">MAKNFVQDGDVLTLIAPAGGVTSGVPAEVGDLVVVPLVTAAAGEEFSAKVGGVWSLPAAAGLSQGVKCSVLDGELVAAATADSVPFGYITEPTVGGFASALLVQQ</sequence>
<dbReference type="AlphaFoldDB" id="A0A9X7N4Z0"/>
<evidence type="ECO:0000313" key="2">
    <source>
        <dbReference type="Proteomes" id="UP000326659"/>
    </source>
</evidence>
<dbReference type="OrthoDB" id="7023969at2"/>
<keyword evidence="2" id="KW-1185">Reference proteome</keyword>